<dbReference type="Proteomes" id="UP000284431">
    <property type="component" value="Unassembled WGS sequence"/>
</dbReference>
<dbReference type="Pfam" id="PF21365">
    <property type="entry name" value="Glyco_hydro_31_3rd"/>
    <property type="match status" value="1"/>
</dbReference>
<dbReference type="EMBL" id="QRUO01000010">
    <property type="protein sequence ID" value="RGR70570.1"/>
    <property type="molecule type" value="Genomic_DNA"/>
</dbReference>
<evidence type="ECO:0000313" key="10">
    <source>
        <dbReference type="EMBL" id="KAA5463933.1"/>
    </source>
</evidence>
<reference evidence="12" key="4">
    <citation type="submission" date="2023-07" db="EMBL/GenBank/DDBJ databases">
        <title>Whole Genome Sequencing of Colonoscopy isolates.</title>
        <authorList>
            <person name="Surve S.V."/>
            <person name="Valls R.A."/>
            <person name="Barrak K.E."/>
            <person name="Gardner T.B."/>
            <person name="O'Toole G.A."/>
        </authorList>
    </citation>
    <scope>NUCLEOTIDE SEQUENCE</scope>
    <source>
        <strain evidence="12">GP0119</strain>
    </source>
</reference>
<dbReference type="EMBL" id="CZBL01000001">
    <property type="protein sequence ID" value="CUP48078.1"/>
    <property type="molecule type" value="Genomic_DNA"/>
</dbReference>
<evidence type="ECO:0000256" key="3">
    <source>
        <dbReference type="ARBA" id="ARBA00023295"/>
    </source>
</evidence>
<evidence type="ECO:0000256" key="4">
    <source>
        <dbReference type="RuleBase" id="RU361185"/>
    </source>
</evidence>
<dbReference type="Gene3D" id="3.20.20.80">
    <property type="entry name" value="Glycosidases"/>
    <property type="match status" value="1"/>
</dbReference>
<feature type="domain" description="Glycosyl hydrolase family 31 C-terminal" evidence="7">
    <location>
        <begin position="448"/>
        <end position="525"/>
    </location>
</feature>
<dbReference type="InterPro" id="IPR048395">
    <property type="entry name" value="Glyco_hydro_31_C"/>
</dbReference>
<evidence type="ECO:0000259" key="7">
    <source>
        <dbReference type="Pfam" id="PF21365"/>
    </source>
</evidence>
<feature type="signal peptide" evidence="5">
    <location>
        <begin position="1"/>
        <end position="19"/>
    </location>
</feature>
<dbReference type="EMBL" id="VVYP01000008">
    <property type="protein sequence ID" value="KAA5463933.1"/>
    <property type="molecule type" value="Genomic_DNA"/>
</dbReference>
<evidence type="ECO:0000313" key="17">
    <source>
        <dbReference type="Proteomes" id="UP000284205"/>
    </source>
</evidence>
<reference evidence="19 20" key="3">
    <citation type="journal article" date="2019" name="Nat. Med.">
        <title>A library of human gut bacterial isolates paired with longitudinal multiomics data enables mechanistic microbiome research.</title>
        <authorList>
            <person name="Poyet M."/>
            <person name="Groussin M."/>
            <person name="Gibbons S.M."/>
            <person name="Avila-Pacheco J."/>
            <person name="Jiang X."/>
            <person name="Kearney S.M."/>
            <person name="Perrotta A.R."/>
            <person name="Berdy B."/>
            <person name="Zhao S."/>
            <person name="Lieberman T.D."/>
            <person name="Swanson P.K."/>
            <person name="Smith M."/>
            <person name="Roesemann S."/>
            <person name="Alexander J.E."/>
            <person name="Rich S.A."/>
            <person name="Livny J."/>
            <person name="Vlamakis H."/>
            <person name="Clish C."/>
            <person name="Bullock K."/>
            <person name="Deik A."/>
            <person name="Scott J."/>
            <person name="Pierce K.A."/>
            <person name="Xavier R.J."/>
            <person name="Alm E.J."/>
        </authorList>
    </citation>
    <scope>NUCLEOTIDE SEQUENCE [LARGE SCALE GENOMIC DNA]</scope>
    <source>
        <strain evidence="11 19">BIOML-A25</strain>
        <strain evidence="10 20">BIOML-A31</strain>
    </source>
</reference>
<dbReference type="AlphaFoldDB" id="A0A174NN42"/>
<dbReference type="PANTHER" id="PTHR43053:SF4">
    <property type="entry name" value="MYOGENESIS-REGULATING GLYCOSIDASE"/>
    <property type="match status" value="1"/>
</dbReference>
<dbReference type="GO" id="GO:0005975">
    <property type="term" value="P:carbohydrate metabolic process"/>
    <property type="evidence" value="ECO:0007669"/>
    <property type="project" value="InterPro"/>
</dbReference>
<dbReference type="EMBL" id="VVYJ01000004">
    <property type="protein sequence ID" value="KAA5477664.1"/>
    <property type="molecule type" value="Genomic_DNA"/>
</dbReference>
<organism evidence="8 16">
    <name type="scientific">Bacteroides caccae</name>
    <dbReference type="NCBI Taxonomy" id="47678"/>
    <lineage>
        <taxon>Bacteria</taxon>
        <taxon>Pseudomonadati</taxon>
        <taxon>Bacteroidota</taxon>
        <taxon>Bacteroidia</taxon>
        <taxon>Bacteroidales</taxon>
        <taxon>Bacteroidaceae</taxon>
        <taxon>Bacteroides</taxon>
    </lineage>
</organism>
<dbReference type="Proteomes" id="UP001170023">
    <property type="component" value="Unassembled WGS sequence"/>
</dbReference>
<evidence type="ECO:0000313" key="13">
    <source>
        <dbReference type="EMBL" id="RGR70570.1"/>
    </source>
</evidence>
<comment type="similarity">
    <text evidence="1 4">Belongs to the glycosyl hydrolase 31 family.</text>
</comment>
<dbReference type="PANTHER" id="PTHR43053">
    <property type="entry name" value="GLYCOSIDASE FAMILY 31"/>
    <property type="match status" value="1"/>
</dbReference>
<keyword evidence="5" id="KW-0732">Signal</keyword>
<evidence type="ECO:0000256" key="5">
    <source>
        <dbReference type="SAM" id="SignalP"/>
    </source>
</evidence>
<gene>
    <name evidence="8" type="primary">yicI_2</name>
    <name evidence="13" type="ORF">DWY26_12110</name>
    <name evidence="14" type="ORF">DXA49_18010</name>
    <name evidence="9" type="ORF">ERS852494_02706</name>
    <name evidence="8" type="ORF">ERS852558_00318</name>
    <name evidence="10" type="ORF">F2Y36_08505</name>
    <name evidence="11" type="ORF">F2Y39_08600</name>
    <name evidence="12" type="ORF">Q4469_14845</name>
</gene>
<protein>
    <submittedName>
        <fullName evidence="10 12">Glycoside hydrolase</fullName>
    </submittedName>
    <submittedName>
        <fullName evidence="8">Putative alpha-glucosidase II</fullName>
        <ecNumber evidence="8">3.2.1.177</ecNumber>
    </submittedName>
</protein>
<evidence type="ECO:0000313" key="19">
    <source>
        <dbReference type="Proteomes" id="UP000427825"/>
    </source>
</evidence>
<dbReference type="InterPro" id="IPR017853">
    <property type="entry name" value="GH"/>
</dbReference>
<proteinExistence type="inferred from homology"/>
<dbReference type="Pfam" id="PF01055">
    <property type="entry name" value="Glyco_hydro_31_2nd"/>
    <property type="match status" value="1"/>
</dbReference>
<evidence type="ECO:0000313" key="15">
    <source>
        <dbReference type="Proteomes" id="UP000095657"/>
    </source>
</evidence>
<evidence type="ECO:0000313" key="12">
    <source>
        <dbReference type="EMBL" id="MDO6358950.1"/>
    </source>
</evidence>
<feature type="chain" id="PRO_5015052318" evidence="5">
    <location>
        <begin position="20"/>
        <end position="528"/>
    </location>
</feature>
<keyword evidence="2 4" id="KW-0378">Hydrolase</keyword>
<evidence type="ECO:0000313" key="18">
    <source>
        <dbReference type="Proteomes" id="UP000284431"/>
    </source>
</evidence>
<feature type="domain" description="Glycoside hydrolase family 31 TIM barrel" evidence="6">
    <location>
        <begin position="146"/>
        <end position="438"/>
    </location>
</feature>
<reference evidence="15 16" key="1">
    <citation type="submission" date="2015-09" db="EMBL/GenBank/DDBJ databases">
        <authorList>
            <consortium name="Pathogen Informatics"/>
        </authorList>
    </citation>
    <scope>NUCLEOTIDE SEQUENCE [LARGE SCALE GENOMIC DNA]</scope>
    <source>
        <strain evidence="9 15">2789STDY5834880</strain>
        <strain evidence="8 16">2789STDY5834946</strain>
    </source>
</reference>
<dbReference type="Proteomes" id="UP000095657">
    <property type="component" value="Unassembled WGS sequence"/>
</dbReference>
<evidence type="ECO:0000313" key="14">
    <source>
        <dbReference type="EMBL" id="RGY23079.1"/>
    </source>
</evidence>
<dbReference type="InterPro" id="IPR000322">
    <property type="entry name" value="Glyco_hydro_31_TIM"/>
</dbReference>
<dbReference type="RefSeq" id="WP_005675262.1">
    <property type="nucleotide sequence ID" value="NZ_CABMOQ010000014.1"/>
</dbReference>
<evidence type="ECO:0000256" key="2">
    <source>
        <dbReference type="ARBA" id="ARBA00022801"/>
    </source>
</evidence>
<evidence type="ECO:0000313" key="11">
    <source>
        <dbReference type="EMBL" id="KAA5477664.1"/>
    </source>
</evidence>
<dbReference type="Proteomes" id="UP000427825">
    <property type="component" value="Unassembled WGS sequence"/>
</dbReference>
<evidence type="ECO:0000256" key="1">
    <source>
        <dbReference type="ARBA" id="ARBA00007806"/>
    </source>
</evidence>
<dbReference type="InterPro" id="IPR050985">
    <property type="entry name" value="Alpha-glycosidase_related"/>
</dbReference>
<dbReference type="EMBL" id="QSCS01000033">
    <property type="protein sequence ID" value="RGY23079.1"/>
    <property type="molecule type" value="Genomic_DNA"/>
</dbReference>
<dbReference type="GeneID" id="75111784"/>
<dbReference type="Proteomes" id="UP000475905">
    <property type="component" value="Unassembled WGS sequence"/>
</dbReference>
<dbReference type="EMBL" id="CZAI01000006">
    <property type="protein sequence ID" value="CUP63823.1"/>
    <property type="molecule type" value="Genomic_DNA"/>
</dbReference>
<dbReference type="InterPro" id="IPR013780">
    <property type="entry name" value="Glyco_hydro_b"/>
</dbReference>
<evidence type="ECO:0000313" key="9">
    <source>
        <dbReference type="EMBL" id="CUP63823.1"/>
    </source>
</evidence>
<dbReference type="GO" id="GO:0061634">
    <property type="term" value="F:alpha-D-xyloside xylohydrolase"/>
    <property type="evidence" value="ECO:0007669"/>
    <property type="project" value="UniProtKB-EC"/>
</dbReference>
<accession>A0A174NN42</accession>
<name>A0A174NN42_9BACE</name>
<dbReference type="EC" id="3.2.1.177" evidence="8"/>
<reference evidence="17 18" key="2">
    <citation type="submission" date="2018-08" db="EMBL/GenBank/DDBJ databases">
        <title>A genome reference for cultivated species of the human gut microbiota.</title>
        <authorList>
            <person name="Zou Y."/>
            <person name="Xue W."/>
            <person name="Luo G."/>
        </authorList>
    </citation>
    <scope>NUCLEOTIDE SEQUENCE [LARGE SCALE GENOMIC DNA]</scope>
    <source>
        <strain evidence="13 17">AF24-29LB</strain>
        <strain evidence="14 18">OF02-6LB</strain>
    </source>
</reference>
<dbReference type="EMBL" id="JAUONL010000013">
    <property type="protein sequence ID" value="MDO6358950.1"/>
    <property type="molecule type" value="Genomic_DNA"/>
</dbReference>
<dbReference type="Gene3D" id="2.60.40.1180">
    <property type="entry name" value="Golgi alpha-mannosidase II"/>
    <property type="match status" value="1"/>
</dbReference>
<dbReference type="CDD" id="cd06592">
    <property type="entry name" value="GH31_NET37"/>
    <property type="match status" value="1"/>
</dbReference>
<dbReference type="STRING" id="47678.ERS852494_02706"/>
<evidence type="ECO:0000313" key="8">
    <source>
        <dbReference type="EMBL" id="CUP48078.1"/>
    </source>
</evidence>
<dbReference type="Proteomes" id="UP000095725">
    <property type="component" value="Unassembled WGS sequence"/>
</dbReference>
<dbReference type="Proteomes" id="UP000284205">
    <property type="component" value="Unassembled WGS sequence"/>
</dbReference>
<evidence type="ECO:0000313" key="16">
    <source>
        <dbReference type="Proteomes" id="UP000095725"/>
    </source>
</evidence>
<dbReference type="SUPFAM" id="SSF51011">
    <property type="entry name" value="Glycosyl hydrolase domain"/>
    <property type="match status" value="1"/>
</dbReference>
<sequence>MKKLILSILAFSLATTALPQQVKEIEILPNEKWWGGATDLGNKMPFCDNTIEADLQTQNFNNQTTPLLISNKGRYIWCDGPFQFQLRDGKIRIESARGTIEYATAGNTLKEAYLTASGKYLPPAGILPPELFFSKPQYNTWIELIYNQNQEDILKYARSIIDNGFPTGILMIDDNWQKDYGNFNFRPDKFPNPKAMVDELHAMGFKVMLWVSPFVSPDSEEFRYLKTKGYLVKRKGSDQPAILDWWNGSSACYDLSNPEAYNHLRSTLKKMQQDYHIDGFKFDAGDPERYPEKEVDVFDRQSYDTEQTYLWAKLGLEFPYNEFRACWKLGGQPLVQRLGDKKYSWDGVASLVPSMIAAGLLGYSYACPDMIGGGEYSSFQGIDASGFDQTLIVRSCQIHSMMPMMQFSVAPWRILSKENLEMCIKYAKWHEQLGDYILSQAKKASITGEPIVRHMDYAFPNQGFEECRDQYMLGDKYLVAPIMSSGNTRTVKLPKGKWKDDLGKVYKGGKTYTLDVPLSRLPWFVEVK</sequence>
<keyword evidence="3 4" id="KW-0326">Glycosidase</keyword>
<evidence type="ECO:0000259" key="6">
    <source>
        <dbReference type="Pfam" id="PF01055"/>
    </source>
</evidence>
<dbReference type="SUPFAM" id="SSF51445">
    <property type="entry name" value="(Trans)glycosidases"/>
    <property type="match status" value="1"/>
</dbReference>
<dbReference type="KEGG" id="bcac:CGC64_02485"/>
<evidence type="ECO:0000313" key="20">
    <source>
        <dbReference type="Proteomes" id="UP000475905"/>
    </source>
</evidence>